<feature type="compositionally biased region" description="Basic and acidic residues" evidence="1">
    <location>
        <begin position="20"/>
        <end position="30"/>
    </location>
</feature>
<keyword evidence="2" id="KW-0472">Membrane</keyword>
<feature type="transmembrane region" description="Helical" evidence="2">
    <location>
        <begin position="124"/>
        <end position="147"/>
    </location>
</feature>
<dbReference type="EMBL" id="FOET01000030">
    <property type="protein sequence ID" value="SER02998.1"/>
    <property type="molecule type" value="Genomic_DNA"/>
</dbReference>
<feature type="compositionally biased region" description="Basic and acidic residues" evidence="1">
    <location>
        <begin position="1"/>
        <end position="12"/>
    </location>
</feature>
<dbReference type="InterPro" id="IPR025509">
    <property type="entry name" value="DUF4396"/>
</dbReference>
<reference evidence="5" key="1">
    <citation type="submission" date="2016-10" db="EMBL/GenBank/DDBJ databases">
        <authorList>
            <person name="Varghese N."/>
            <person name="Submissions S."/>
        </authorList>
    </citation>
    <scope>NUCLEOTIDE SEQUENCE [LARGE SCALE GENOMIC DNA]</scope>
    <source>
        <strain evidence="5">CGMCC 4.3519</strain>
    </source>
</reference>
<keyword evidence="5" id="KW-1185">Reference proteome</keyword>
<name>A0A1H9KVB0_9ACTN</name>
<evidence type="ECO:0000313" key="5">
    <source>
        <dbReference type="Proteomes" id="UP000199055"/>
    </source>
</evidence>
<evidence type="ECO:0000256" key="1">
    <source>
        <dbReference type="SAM" id="MobiDB-lite"/>
    </source>
</evidence>
<organism evidence="4 5">
    <name type="scientific">Streptomyces radiopugnans</name>
    <dbReference type="NCBI Taxonomy" id="403935"/>
    <lineage>
        <taxon>Bacteria</taxon>
        <taxon>Bacillati</taxon>
        <taxon>Actinomycetota</taxon>
        <taxon>Actinomycetes</taxon>
        <taxon>Kitasatosporales</taxon>
        <taxon>Streptomycetaceae</taxon>
        <taxon>Streptomyces</taxon>
    </lineage>
</organism>
<keyword evidence="2" id="KW-0812">Transmembrane</keyword>
<dbReference type="Pfam" id="PF14342">
    <property type="entry name" value="DUF4396"/>
    <property type="match status" value="1"/>
</dbReference>
<feature type="transmembrane region" description="Helical" evidence="2">
    <location>
        <begin position="159"/>
        <end position="178"/>
    </location>
</feature>
<accession>A0A1H9KVB0</accession>
<dbReference type="STRING" id="403935.SAMN05216481_1309"/>
<feature type="domain" description="DUF4396" evidence="3">
    <location>
        <begin position="55"/>
        <end position="187"/>
    </location>
</feature>
<evidence type="ECO:0000313" key="4">
    <source>
        <dbReference type="EMBL" id="SER02998.1"/>
    </source>
</evidence>
<feature type="transmembrane region" description="Helical" evidence="2">
    <location>
        <begin position="92"/>
        <end position="112"/>
    </location>
</feature>
<evidence type="ECO:0000259" key="3">
    <source>
        <dbReference type="Pfam" id="PF14342"/>
    </source>
</evidence>
<proteinExistence type="predicted"/>
<feature type="transmembrane region" description="Helical" evidence="2">
    <location>
        <begin position="64"/>
        <end position="86"/>
    </location>
</feature>
<feature type="region of interest" description="Disordered" evidence="1">
    <location>
        <begin position="1"/>
        <end position="54"/>
    </location>
</feature>
<sequence length="197" mass="20284">MDHASSNHDPAVHRSGAHTGQDHAVHGDHGHHGHVHVHGPHDSTGHGGSHRSGASWRTAAQATLHCLTGCAIGEVLGMVIGTALGLHDGVTVALAVALAFLFGYALTIRGVLKAGLTLREALKVALAADTVSILVMEVVDNAVMLAVPGAMDAGLAGPLFWGALAFALAVAFVLTVPVNRWLIARGRGHAVVHAHHH</sequence>
<gene>
    <name evidence="4" type="ORF">SAMN05216481_1309</name>
</gene>
<protein>
    <recommendedName>
        <fullName evidence="3">DUF4396 domain-containing protein</fullName>
    </recommendedName>
</protein>
<evidence type="ECO:0000256" key="2">
    <source>
        <dbReference type="SAM" id="Phobius"/>
    </source>
</evidence>
<dbReference type="RefSeq" id="WP_093663435.1">
    <property type="nucleotide sequence ID" value="NZ_FOET01000030.1"/>
</dbReference>
<dbReference type="Proteomes" id="UP000199055">
    <property type="component" value="Unassembled WGS sequence"/>
</dbReference>
<dbReference type="AlphaFoldDB" id="A0A1H9KVB0"/>
<keyword evidence="2" id="KW-1133">Transmembrane helix</keyword>